<dbReference type="GO" id="GO:0005975">
    <property type="term" value="P:carbohydrate metabolic process"/>
    <property type="evidence" value="ECO:0007669"/>
    <property type="project" value="InterPro"/>
</dbReference>
<name>A0A9P4NVB3_9PEZI</name>
<feature type="transmembrane region" description="Helical" evidence="16">
    <location>
        <begin position="33"/>
        <end position="53"/>
    </location>
</feature>
<dbReference type="InterPro" id="IPR012341">
    <property type="entry name" value="6hp_glycosidase-like_sf"/>
</dbReference>
<feature type="compositionally biased region" description="Polar residues" evidence="15">
    <location>
        <begin position="64"/>
        <end position="80"/>
    </location>
</feature>
<feature type="active site" description="Proton donor" evidence="11">
    <location>
        <position position="424"/>
    </location>
</feature>
<dbReference type="InterPro" id="IPR036026">
    <property type="entry name" value="Seven-hairpin_glycosidases"/>
</dbReference>
<evidence type="ECO:0000256" key="4">
    <source>
        <dbReference type="ARBA" id="ARBA00022729"/>
    </source>
</evidence>
<evidence type="ECO:0000313" key="17">
    <source>
        <dbReference type="EMBL" id="KAF2432287.1"/>
    </source>
</evidence>
<organism evidence="17 18">
    <name type="scientific">Tothia fuscella</name>
    <dbReference type="NCBI Taxonomy" id="1048955"/>
    <lineage>
        <taxon>Eukaryota</taxon>
        <taxon>Fungi</taxon>
        <taxon>Dikarya</taxon>
        <taxon>Ascomycota</taxon>
        <taxon>Pezizomycotina</taxon>
        <taxon>Dothideomycetes</taxon>
        <taxon>Pleosporomycetidae</taxon>
        <taxon>Venturiales</taxon>
        <taxon>Cylindrosympodiaceae</taxon>
        <taxon>Tothia</taxon>
    </lineage>
</organism>
<evidence type="ECO:0000256" key="5">
    <source>
        <dbReference type="ARBA" id="ARBA00022801"/>
    </source>
</evidence>
<sequence length="612" mass="66345">MSASSDADDRDKQDARLVLPSPATSRRSYIHKALFLFILLLLIPVVVVPAVILTRGNEARNHTRSSSTNGASTFAASSQLKSNDQRAGAVRDAFNSAWGAYMQNAFPHDQLSPLNNSWSDPRNGWGATAVDSLSTAIVMGLPGPVASMLKHISTIDYTKSATDVSVFETNIRYLGGMLSAYDLLKGPFASLPHDAGQRENLLAQAKKLADTLSAAFNTPSGIPDNIIRFTGSGRAVLNGSTVANLAEMGSLILEWTRLSALTNDPKYAQLAARAQSYLLKPSPPQSEVFPGLIGSYLNIKDGTSADQTGGWGAGSDSFYEYLIKAFVYDPKAYSTYKDRWVLAADSSMMYLTSHPTTRTDLTFLAGFSGTQGIPQSGHLNCFAGGNFLLGGSVLKQQKYIDFGLELTASCHNTYLSTQTGIGPEFFGWVPQECNSKGRGLITPGKNAAKFFSKEDKSLQARATKNTSAPLPSVIHAQFDCANPALSHQTDTFYKGSGFWITNPTYNLRPEVLESYYYAYRITGNTMYQDWAWDAFQAIVAHAKVNGGGFNELGDVNVMGGMSGVGNGMESYFFAETLMYAYAIFAGDAEWHVNYQGGNKFVFNTEGHPLRVA</sequence>
<keyword evidence="18" id="KW-1185">Reference proteome</keyword>
<evidence type="ECO:0000256" key="3">
    <source>
        <dbReference type="ARBA" id="ARBA00007658"/>
    </source>
</evidence>
<comment type="catalytic activity">
    <reaction evidence="9">
        <text>N(4)-(alpha-D-Man-(1-&gt;2)-alpha-D-Man-(1-&gt;2)-alpha-D-Man-(1-&gt;3)-[alpha-D-Man-(1-&gt;3)-[alpha-D-Man-(1-&gt;2)-alpha-D-Man-(1-&gt;6)]-alpha-D-Man-(1-&gt;6)]-beta-D-Man-(1-&gt;4)-beta-D-GlcNAc-(1-&gt;4)-beta-D-GlcNAc)-L-asparaginyl-[protein] (N-glucan mannose isomer 8A1,2,3B1,3) + 3 H2O = N(4)-(alpha-D-Man-(1-&gt;3)-[alpha-D-Man-(1-&gt;3)-[alpha-D-Man-(1-&gt;6)]-alpha-D-Man-(1-&gt;6)]-beta-D-Man-(1-&gt;4)-beta-D-GlcNAc-(1-&gt;4)-beta-D-GlcNAc)-L-asparaginyl-[protein] (N-glucan mannose isomer 5A1,2) + 3 beta-D-mannose</text>
        <dbReference type="Rhea" id="RHEA:56028"/>
        <dbReference type="Rhea" id="RHEA-COMP:14358"/>
        <dbReference type="Rhea" id="RHEA-COMP:14367"/>
        <dbReference type="ChEBI" id="CHEBI:15377"/>
        <dbReference type="ChEBI" id="CHEBI:28563"/>
        <dbReference type="ChEBI" id="CHEBI:59087"/>
        <dbReference type="ChEBI" id="CHEBI:60628"/>
        <dbReference type="EC" id="3.2.1.113"/>
    </reaction>
</comment>
<dbReference type="EC" id="3.2.1.-" evidence="14"/>
<dbReference type="GO" id="GO:0005783">
    <property type="term" value="C:endoplasmic reticulum"/>
    <property type="evidence" value="ECO:0007669"/>
    <property type="project" value="TreeGrafter"/>
</dbReference>
<dbReference type="SUPFAM" id="SSF48225">
    <property type="entry name" value="Seven-hairpin glycosidases"/>
    <property type="match status" value="1"/>
</dbReference>
<comment type="pathway">
    <text evidence="2">Protein modification; protein glycosylation.</text>
</comment>
<dbReference type="GO" id="GO:0004571">
    <property type="term" value="F:mannosyl-oligosaccharide 1,2-alpha-mannosidase activity"/>
    <property type="evidence" value="ECO:0007669"/>
    <property type="project" value="UniProtKB-EC"/>
</dbReference>
<feature type="disulfide bond" evidence="13">
    <location>
        <begin position="381"/>
        <end position="410"/>
    </location>
</feature>
<feature type="region of interest" description="Disordered" evidence="15">
    <location>
        <begin position="59"/>
        <end position="80"/>
    </location>
</feature>
<keyword evidence="8 14" id="KW-0326">Glycosidase</keyword>
<keyword evidence="4" id="KW-0732">Signal</keyword>
<comment type="caution">
    <text evidence="17">The sequence shown here is derived from an EMBL/GenBank/DDBJ whole genome shotgun (WGS) entry which is preliminary data.</text>
</comment>
<dbReference type="OrthoDB" id="8118055at2759"/>
<dbReference type="PRINTS" id="PR00747">
    <property type="entry name" value="GLYHDRLASE47"/>
</dbReference>
<keyword evidence="12" id="KW-0106">Calcium</keyword>
<keyword evidence="16" id="KW-0812">Transmembrane</keyword>
<evidence type="ECO:0000256" key="7">
    <source>
        <dbReference type="ARBA" id="ARBA00023180"/>
    </source>
</evidence>
<dbReference type="EMBL" id="MU007027">
    <property type="protein sequence ID" value="KAF2432287.1"/>
    <property type="molecule type" value="Genomic_DNA"/>
</dbReference>
<comment type="similarity">
    <text evidence="3 14">Belongs to the glycosyl hydrolase 47 family.</text>
</comment>
<dbReference type="InterPro" id="IPR001382">
    <property type="entry name" value="Glyco_hydro_47"/>
</dbReference>
<dbReference type="InterPro" id="IPR050749">
    <property type="entry name" value="Glycosyl_Hydrolase_47"/>
</dbReference>
<comment type="cofactor">
    <cofactor evidence="1 12">
        <name>Ca(2+)</name>
        <dbReference type="ChEBI" id="CHEBI:29108"/>
    </cofactor>
</comment>
<keyword evidence="5 14" id="KW-0378">Hydrolase</keyword>
<evidence type="ECO:0000256" key="14">
    <source>
        <dbReference type="RuleBase" id="RU361193"/>
    </source>
</evidence>
<evidence type="ECO:0000313" key="18">
    <source>
        <dbReference type="Proteomes" id="UP000800235"/>
    </source>
</evidence>
<evidence type="ECO:0000256" key="1">
    <source>
        <dbReference type="ARBA" id="ARBA00001913"/>
    </source>
</evidence>
<keyword evidence="6 13" id="KW-1015">Disulfide bond</keyword>
<evidence type="ECO:0000256" key="9">
    <source>
        <dbReference type="ARBA" id="ARBA00047669"/>
    </source>
</evidence>
<comment type="catalytic activity">
    <reaction evidence="10">
        <text>N(4)-(alpha-D-Man-(1-&gt;2)-alpha-D-Man-(1-&gt;2)-alpha-D-Man-(1-&gt;3)-[alpha-D-Man-(1-&gt;2)-alpha-D-Man-(1-&gt;3)-[alpha-D-Man-(1-&gt;2)-alpha-D-Man-(1-&gt;6)]-alpha-D-Man-(1-&gt;6)]-beta-D-Man-(1-&gt;4)-beta-D-GlcNAc-(1-&gt;4)-beta-D-GlcNAc)-L-asparaginyl-[protein] (N-glucan mannose isomer 9A1,2,3B1,2,3) + 4 H2O = N(4)-(alpha-D-Man-(1-&gt;3)-[alpha-D-Man-(1-&gt;3)-[alpha-D-Man-(1-&gt;6)]-alpha-D-Man-(1-&gt;6)]-beta-D-Man-(1-&gt;4)-beta-D-GlcNAc-(1-&gt;4)-beta-D-GlcNAc)-L-asparaginyl-[protein] (N-glucan mannose isomer 5A1,2) + 4 beta-D-mannose</text>
        <dbReference type="Rhea" id="RHEA:56008"/>
        <dbReference type="Rhea" id="RHEA-COMP:14356"/>
        <dbReference type="Rhea" id="RHEA-COMP:14367"/>
        <dbReference type="ChEBI" id="CHEBI:15377"/>
        <dbReference type="ChEBI" id="CHEBI:28563"/>
        <dbReference type="ChEBI" id="CHEBI:59087"/>
        <dbReference type="ChEBI" id="CHEBI:139493"/>
        <dbReference type="EC" id="3.2.1.113"/>
    </reaction>
</comment>
<evidence type="ECO:0000256" key="11">
    <source>
        <dbReference type="PIRSR" id="PIRSR601382-1"/>
    </source>
</evidence>
<feature type="active site" description="Proton donor" evidence="11">
    <location>
        <position position="168"/>
    </location>
</feature>
<dbReference type="Gene3D" id="1.50.10.10">
    <property type="match status" value="2"/>
</dbReference>
<protein>
    <recommendedName>
        <fullName evidence="14">alpha-1,2-Mannosidase</fullName>
        <ecNumber evidence="14">3.2.1.-</ecNumber>
    </recommendedName>
</protein>
<feature type="active site" evidence="11">
    <location>
        <position position="510"/>
    </location>
</feature>
<evidence type="ECO:0000256" key="16">
    <source>
        <dbReference type="SAM" id="Phobius"/>
    </source>
</evidence>
<evidence type="ECO:0000256" key="12">
    <source>
        <dbReference type="PIRSR" id="PIRSR601382-2"/>
    </source>
</evidence>
<dbReference type="PANTHER" id="PTHR11742">
    <property type="entry name" value="MANNOSYL-OLIGOSACCHARIDE ALPHA-1,2-MANNOSIDASE-RELATED"/>
    <property type="match status" value="1"/>
</dbReference>
<evidence type="ECO:0000256" key="6">
    <source>
        <dbReference type="ARBA" id="ARBA00023157"/>
    </source>
</evidence>
<reference evidence="17" key="1">
    <citation type="journal article" date="2020" name="Stud. Mycol.">
        <title>101 Dothideomycetes genomes: a test case for predicting lifestyles and emergence of pathogens.</title>
        <authorList>
            <person name="Haridas S."/>
            <person name="Albert R."/>
            <person name="Binder M."/>
            <person name="Bloem J."/>
            <person name="Labutti K."/>
            <person name="Salamov A."/>
            <person name="Andreopoulos B."/>
            <person name="Baker S."/>
            <person name="Barry K."/>
            <person name="Bills G."/>
            <person name="Bluhm B."/>
            <person name="Cannon C."/>
            <person name="Castanera R."/>
            <person name="Culley D."/>
            <person name="Daum C."/>
            <person name="Ezra D."/>
            <person name="Gonzalez J."/>
            <person name="Henrissat B."/>
            <person name="Kuo A."/>
            <person name="Liang C."/>
            <person name="Lipzen A."/>
            <person name="Lutzoni F."/>
            <person name="Magnuson J."/>
            <person name="Mondo S."/>
            <person name="Nolan M."/>
            <person name="Ohm R."/>
            <person name="Pangilinan J."/>
            <person name="Park H.-J."/>
            <person name="Ramirez L."/>
            <person name="Alfaro M."/>
            <person name="Sun H."/>
            <person name="Tritt A."/>
            <person name="Yoshinaga Y."/>
            <person name="Zwiers L.-H."/>
            <person name="Turgeon B."/>
            <person name="Goodwin S."/>
            <person name="Spatafora J."/>
            <person name="Crous P."/>
            <person name="Grigoriev I."/>
        </authorList>
    </citation>
    <scope>NUCLEOTIDE SEQUENCE</scope>
    <source>
        <strain evidence="17">CBS 130266</strain>
    </source>
</reference>
<accession>A0A9P4NVB3</accession>
<dbReference type="AlphaFoldDB" id="A0A9P4NVB3"/>
<keyword evidence="16" id="KW-0472">Membrane</keyword>
<feature type="binding site" evidence="12">
    <location>
        <position position="604"/>
    </location>
    <ligand>
        <name>Ca(2+)</name>
        <dbReference type="ChEBI" id="CHEBI:29108"/>
    </ligand>
</feature>
<gene>
    <name evidence="17" type="ORF">EJ08DRAFT_695736</name>
</gene>
<keyword evidence="16" id="KW-1133">Transmembrane helix</keyword>
<evidence type="ECO:0000256" key="2">
    <source>
        <dbReference type="ARBA" id="ARBA00004922"/>
    </source>
</evidence>
<evidence type="ECO:0000256" key="15">
    <source>
        <dbReference type="SAM" id="MobiDB-lite"/>
    </source>
</evidence>
<keyword evidence="7" id="KW-0325">Glycoprotein</keyword>
<evidence type="ECO:0000256" key="10">
    <source>
        <dbReference type="ARBA" id="ARBA00048605"/>
    </source>
</evidence>
<proteinExistence type="inferred from homology"/>
<dbReference type="Proteomes" id="UP000800235">
    <property type="component" value="Unassembled WGS sequence"/>
</dbReference>
<dbReference type="GO" id="GO:0036503">
    <property type="term" value="P:ERAD pathway"/>
    <property type="evidence" value="ECO:0007669"/>
    <property type="project" value="UniProtKB-ARBA"/>
</dbReference>
<feature type="active site" evidence="11">
    <location>
        <position position="316"/>
    </location>
</feature>
<evidence type="ECO:0000256" key="13">
    <source>
        <dbReference type="PIRSR" id="PIRSR601382-3"/>
    </source>
</evidence>
<evidence type="ECO:0000256" key="8">
    <source>
        <dbReference type="ARBA" id="ARBA00023295"/>
    </source>
</evidence>
<dbReference type="GO" id="GO:0016020">
    <property type="term" value="C:membrane"/>
    <property type="evidence" value="ECO:0007669"/>
    <property type="project" value="InterPro"/>
</dbReference>
<dbReference type="Pfam" id="PF01532">
    <property type="entry name" value="Glyco_hydro_47"/>
    <property type="match status" value="1"/>
</dbReference>
<dbReference type="GO" id="GO:0005509">
    <property type="term" value="F:calcium ion binding"/>
    <property type="evidence" value="ECO:0007669"/>
    <property type="project" value="InterPro"/>
</dbReference>
<keyword evidence="12" id="KW-0479">Metal-binding</keyword>
<dbReference type="PANTHER" id="PTHR11742:SF101">
    <property type="entry name" value="MANNOSYL-OLIGOSACCHARIDE ALPHA-1,2-MANNOSIDASE 1B"/>
    <property type="match status" value="1"/>
</dbReference>